<gene>
    <name evidence="6" type="primary">nadK</name>
    <name evidence="7" type="ORF">DES40_0908</name>
</gene>
<evidence type="ECO:0000256" key="5">
    <source>
        <dbReference type="ARBA" id="ARBA00047925"/>
    </source>
</evidence>
<dbReference type="EC" id="2.7.1.23" evidence="6"/>
<feature type="binding site" evidence="6">
    <location>
        <begin position="47"/>
        <end position="48"/>
    </location>
    <ligand>
        <name>NAD(+)</name>
        <dbReference type="ChEBI" id="CHEBI:57540"/>
    </ligand>
</feature>
<keyword evidence="6" id="KW-0067">ATP-binding</keyword>
<evidence type="ECO:0000256" key="6">
    <source>
        <dbReference type="HAMAP-Rule" id="MF_00361"/>
    </source>
</evidence>
<keyword evidence="4 6" id="KW-0520">NAD</keyword>
<comment type="caution">
    <text evidence="6">Lacks conserved residue(s) required for the propagation of feature annotation.</text>
</comment>
<dbReference type="AlphaFoldDB" id="A0A420WKN9"/>
<dbReference type="RefSeq" id="WP_121099346.1">
    <property type="nucleotide sequence ID" value="NZ_RBII01000001.1"/>
</dbReference>
<evidence type="ECO:0000256" key="1">
    <source>
        <dbReference type="ARBA" id="ARBA00022679"/>
    </source>
</evidence>
<evidence type="ECO:0000256" key="2">
    <source>
        <dbReference type="ARBA" id="ARBA00022777"/>
    </source>
</evidence>
<name>A0A420WKN9_9PROT</name>
<dbReference type="EMBL" id="RBII01000001">
    <property type="protein sequence ID" value="RKQ71583.1"/>
    <property type="molecule type" value="Genomic_DNA"/>
</dbReference>
<dbReference type="Gene3D" id="2.60.200.30">
    <property type="entry name" value="Probable inorganic polyphosphate/atp-NAD kinase, domain 2"/>
    <property type="match status" value="1"/>
</dbReference>
<keyword evidence="1 6" id="KW-0808">Transferase</keyword>
<dbReference type="HAMAP" id="MF_00361">
    <property type="entry name" value="NAD_kinase"/>
    <property type="match status" value="1"/>
</dbReference>
<dbReference type="SUPFAM" id="SSF111331">
    <property type="entry name" value="NAD kinase/diacylglycerol kinase-like"/>
    <property type="match status" value="1"/>
</dbReference>
<dbReference type="Pfam" id="PF20143">
    <property type="entry name" value="NAD_kinase_C"/>
    <property type="match status" value="1"/>
</dbReference>
<comment type="function">
    <text evidence="6">Involved in the regulation of the intracellular balance of NAD and NADP, and is a key enzyme in the biosynthesis of NADP. Catalyzes specifically the phosphorylation on 2'-hydroxyl of the adenosine moiety of NAD to yield NADP.</text>
</comment>
<reference evidence="7 8" key="1">
    <citation type="submission" date="2018-10" db="EMBL/GenBank/DDBJ databases">
        <title>Genomic Encyclopedia of Type Strains, Phase IV (KMG-IV): sequencing the most valuable type-strain genomes for metagenomic binning, comparative biology and taxonomic classification.</title>
        <authorList>
            <person name="Goeker M."/>
        </authorList>
    </citation>
    <scope>NUCLEOTIDE SEQUENCE [LARGE SCALE GENOMIC DNA]</scope>
    <source>
        <strain evidence="7 8">DSM 22008</strain>
    </source>
</reference>
<feature type="binding site" evidence="6">
    <location>
        <begin position="160"/>
        <end position="165"/>
    </location>
    <ligand>
        <name>NAD(+)</name>
        <dbReference type="ChEBI" id="CHEBI:57540"/>
    </ligand>
</feature>
<comment type="subcellular location">
    <subcellularLocation>
        <location evidence="6">Cytoplasm</location>
    </subcellularLocation>
</comment>
<dbReference type="Gene3D" id="3.40.50.10330">
    <property type="entry name" value="Probable inorganic polyphosphate/atp-NAD kinase, domain 1"/>
    <property type="match status" value="1"/>
</dbReference>
<dbReference type="InParanoid" id="A0A420WKN9"/>
<dbReference type="Proteomes" id="UP000282211">
    <property type="component" value="Unassembled WGS sequence"/>
</dbReference>
<feature type="binding site" evidence="6">
    <location>
        <position position="157"/>
    </location>
    <ligand>
        <name>NAD(+)</name>
        <dbReference type="ChEBI" id="CHEBI:57540"/>
    </ligand>
</feature>
<protein>
    <recommendedName>
        <fullName evidence="6">NAD kinase</fullName>
        <ecNumber evidence="6">2.7.1.23</ecNumber>
    </recommendedName>
    <alternativeName>
        <fullName evidence="6">ATP-dependent NAD kinase</fullName>
    </alternativeName>
</protein>
<proteinExistence type="inferred from homology"/>
<dbReference type="GO" id="GO:0006741">
    <property type="term" value="P:NADP+ biosynthetic process"/>
    <property type="evidence" value="ECO:0007669"/>
    <property type="project" value="UniProtKB-UniRule"/>
</dbReference>
<comment type="caution">
    <text evidence="7">The sequence shown here is derived from an EMBL/GenBank/DDBJ whole genome shotgun (WGS) entry which is preliminary data.</text>
</comment>
<dbReference type="GO" id="GO:0005737">
    <property type="term" value="C:cytoplasm"/>
    <property type="evidence" value="ECO:0007669"/>
    <property type="project" value="UniProtKB-SubCell"/>
</dbReference>
<feature type="binding site" evidence="6">
    <location>
        <position position="149"/>
    </location>
    <ligand>
        <name>NAD(+)</name>
        <dbReference type="ChEBI" id="CHEBI:57540"/>
    </ligand>
</feature>
<evidence type="ECO:0000256" key="3">
    <source>
        <dbReference type="ARBA" id="ARBA00022857"/>
    </source>
</evidence>
<dbReference type="Pfam" id="PF01513">
    <property type="entry name" value="NAD_kinase"/>
    <property type="match status" value="1"/>
</dbReference>
<keyword evidence="3 6" id="KW-0521">NADP</keyword>
<dbReference type="GO" id="GO:0003951">
    <property type="term" value="F:NAD+ kinase activity"/>
    <property type="evidence" value="ECO:0007669"/>
    <property type="project" value="UniProtKB-UniRule"/>
</dbReference>
<dbReference type="FunCoup" id="A0A420WKN9">
    <property type="interactions" value="505"/>
</dbReference>
<dbReference type="InterPro" id="IPR017437">
    <property type="entry name" value="ATP-NAD_kinase_PpnK-typ_C"/>
</dbReference>
<keyword evidence="6" id="KW-0963">Cytoplasm</keyword>
<dbReference type="NCBIfam" id="NF003406">
    <property type="entry name" value="PRK04761.1"/>
    <property type="match status" value="1"/>
</dbReference>
<evidence type="ECO:0000256" key="4">
    <source>
        <dbReference type="ARBA" id="ARBA00023027"/>
    </source>
</evidence>
<accession>A0A420WKN9</accession>
<comment type="cofactor">
    <cofactor evidence="6">
        <name>a divalent metal cation</name>
        <dbReference type="ChEBI" id="CHEBI:60240"/>
    </cofactor>
</comment>
<dbReference type="PANTHER" id="PTHR20275">
    <property type="entry name" value="NAD KINASE"/>
    <property type="match status" value="1"/>
</dbReference>
<dbReference type="InterPro" id="IPR002504">
    <property type="entry name" value="NADK"/>
</dbReference>
<comment type="catalytic activity">
    <reaction evidence="5 6">
        <text>NAD(+) + ATP = ADP + NADP(+) + H(+)</text>
        <dbReference type="Rhea" id="RHEA:18629"/>
        <dbReference type="ChEBI" id="CHEBI:15378"/>
        <dbReference type="ChEBI" id="CHEBI:30616"/>
        <dbReference type="ChEBI" id="CHEBI:57540"/>
        <dbReference type="ChEBI" id="CHEBI:58349"/>
        <dbReference type="ChEBI" id="CHEBI:456216"/>
        <dbReference type="EC" id="2.7.1.23"/>
    </reaction>
</comment>
<feature type="binding site" evidence="6">
    <location>
        <begin position="119"/>
        <end position="120"/>
    </location>
    <ligand>
        <name>NAD(+)</name>
        <dbReference type="ChEBI" id="CHEBI:57540"/>
    </ligand>
</feature>
<organism evidence="7 8">
    <name type="scientific">Litorimonas taeanensis</name>
    <dbReference type="NCBI Taxonomy" id="568099"/>
    <lineage>
        <taxon>Bacteria</taxon>
        <taxon>Pseudomonadati</taxon>
        <taxon>Pseudomonadota</taxon>
        <taxon>Alphaproteobacteria</taxon>
        <taxon>Maricaulales</taxon>
        <taxon>Robiginitomaculaceae</taxon>
    </lineage>
</organism>
<evidence type="ECO:0000313" key="8">
    <source>
        <dbReference type="Proteomes" id="UP000282211"/>
    </source>
</evidence>
<dbReference type="GO" id="GO:0051287">
    <property type="term" value="F:NAD binding"/>
    <property type="evidence" value="ECO:0007669"/>
    <property type="project" value="UniProtKB-ARBA"/>
</dbReference>
<dbReference type="PANTHER" id="PTHR20275:SF0">
    <property type="entry name" value="NAD KINASE"/>
    <property type="match status" value="1"/>
</dbReference>
<feature type="binding site" evidence="6">
    <location>
        <position position="221"/>
    </location>
    <ligand>
        <name>NAD(+)</name>
        <dbReference type="ChEBI" id="CHEBI:57540"/>
    </ligand>
</feature>
<dbReference type="OrthoDB" id="9774737at2"/>
<dbReference type="GO" id="GO:0046872">
    <property type="term" value="F:metal ion binding"/>
    <property type="evidence" value="ECO:0007669"/>
    <property type="project" value="UniProtKB-UniRule"/>
</dbReference>
<sequence>MALNTYEKLAFVASQKPDAQEALKILTRKYGNQDAANADVLIALGGDGFMLQTLRRYTTLVQRGLPVYGMNRGTVGFLMNAYGEDDLLERLSKAQKTTVRPLKMSAEAKGGHFEDLAFNEISLFRQTQQAAHISVTVDGHQRLEKLIADGILVATPAGSTAYNLSAHGPVVPLGSRILALTPISAFRPRRWRGALLNANAKVEFSVLDPVRRPVSVSADNQEIRDVSYVTVVEERSKKLSLLFDADHGLDEKILREQFST</sequence>
<evidence type="ECO:0000313" key="7">
    <source>
        <dbReference type="EMBL" id="RKQ71583.1"/>
    </source>
</evidence>
<keyword evidence="8" id="KW-1185">Reference proteome</keyword>
<comment type="similarity">
    <text evidence="6">Belongs to the NAD kinase family.</text>
</comment>
<feature type="active site" description="Proton acceptor" evidence="6">
    <location>
        <position position="47"/>
    </location>
</feature>
<dbReference type="InterPro" id="IPR017438">
    <property type="entry name" value="ATP-NAD_kinase_N"/>
</dbReference>
<keyword evidence="6" id="KW-0547">Nucleotide-binding</keyword>
<dbReference type="GO" id="GO:0019674">
    <property type="term" value="P:NAD+ metabolic process"/>
    <property type="evidence" value="ECO:0007669"/>
    <property type="project" value="InterPro"/>
</dbReference>
<dbReference type="GO" id="GO:0005524">
    <property type="term" value="F:ATP binding"/>
    <property type="evidence" value="ECO:0007669"/>
    <property type="project" value="UniProtKB-KW"/>
</dbReference>
<dbReference type="InterPro" id="IPR016064">
    <property type="entry name" value="NAD/diacylglycerol_kinase_sf"/>
</dbReference>
<keyword evidence="2 6" id="KW-0418">Kinase</keyword>